<dbReference type="InterPro" id="IPR001509">
    <property type="entry name" value="Epimerase_deHydtase"/>
</dbReference>
<evidence type="ECO:0000313" key="6">
    <source>
        <dbReference type="Proteomes" id="UP000663841"/>
    </source>
</evidence>
<evidence type="ECO:0000256" key="1">
    <source>
        <dbReference type="ARBA" id="ARBA00023002"/>
    </source>
</evidence>
<gene>
    <name evidence="5" type="ORF">RDB_LOCUS129509</name>
</gene>
<dbReference type="Gene3D" id="3.40.50.720">
    <property type="entry name" value="NAD(P)-binding Rossmann-like Domain"/>
    <property type="match status" value="1"/>
</dbReference>
<evidence type="ECO:0000256" key="2">
    <source>
        <dbReference type="ARBA" id="ARBA00023445"/>
    </source>
</evidence>
<dbReference type="Proteomes" id="UP000663841">
    <property type="component" value="Unassembled WGS sequence"/>
</dbReference>
<dbReference type="Pfam" id="PF01370">
    <property type="entry name" value="Epimerase"/>
    <property type="match status" value="1"/>
</dbReference>
<dbReference type="InterPro" id="IPR036291">
    <property type="entry name" value="NAD(P)-bd_dom_sf"/>
</dbReference>
<keyword evidence="1" id="KW-0560">Oxidoreductase</keyword>
<dbReference type="SUPFAM" id="SSF51735">
    <property type="entry name" value="NAD(P)-binding Rossmann-fold domains"/>
    <property type="match status" value="1"/>
</dbReference>
<feature type="non-terminal residue" evidence="5">
    <location>
        <position position="1"/>
    </location>
</feature>
<evidence type="ECO:0000313" key="5">
    <source>
        <dbReference type="EMBL" id="CAE6452185.1"/>
    </source>
</evidence>
<feature type="region of interest" description="Disordered" evidence="3">
    <location>
        <begin position="294"/>
        <end position="315"/>
    </location>
</feature>
<evidence type="ECO:0000256" key="3">
    <source>
        <dbReference type="SAM" id="MobiDB-lite"/>
    </source>
</evidence>
<organism evidence="5 6">
    <name type="scientific">Rhizoctonia solani</name>
    <dbReference type="NCBI Taxonomy" id="456999"/>
    <lineage>
        <taxon>Eukaryota</taxon>
        <taxon>Fungi</taxon>
        <taxon>Dikarya</taxon>
        <taxon>Basidiomycota</taxon>
        <taxon>Agaricomycotina</taxon>
        <taxon>Agaricomycetes</taxon>
        <taxon>Cantharellales</taxon>
        <taxon>Ceratobasidiaceae</taxon>
        <taxon>Rhizoctonia</taxon>
    </lineage>
</organism>
<proteinExistence type="inferred from homology"/>
<dbReference type="GO" id="GO:0016616">
    <property type="term" value="F:oxidoreductase activity, acting on the CH-OH group of donors, NAD or NADP as acceptor"/>
    <property type="evidence" value="ECO:0007669"/>
    <property type="project" value="TreeGrafter"/>
</dbReference>
<sequence length="315" mass="34524">CHSTTDNMPFIQSPAKVLLTGANGYYAVYVIRELLERGYTVVGTVRSEPKGEELVKLFPSHAGKISYAVVPNIVKAGAFDQVLKEGNFDAVAHAASPVVVPGGTVEDYVRPAIDGTVGILESIKAHGSSVKRVVITSSIVTTFTFQKDVKHNETHWNEYIIKLVEEKGGNLPSLMLYVYSKTLAEKAVWKWWSENEKTVEWDLATINPSFMLGAPIHSVTSRDQLTSTNEVLSAILSPHQDRSERPWTLTHVQDVAIIHSALFERQENVSGRRVLVVGSEPSWQDAYDAFSGFSGVPRGTPGTDLTAPLDSTESV</sequence>
<dbReference type="InterPro" id="IPR050425">
    <property type="entry name" value="NAD(P)_dehydrat-like"/>
</dbReference>
<name>A0A8H3BAB9_9AGAM</name>
<dbReference type="PANTHER" id="PTHR10366">
    <property type="entry name" value="NAD DEPENDENT EPIMERASE/DEHYDRATASE"/>
    <property type="match status" value="1"/>
</dbReference>
<comment type="similarity">
    <text evidence="2">Belongs to the NAD(P)-dependent epimerase/dehydratase family. Dihydroflavonol-4-reductase subfamily.</text>
</comment>
<reference evidence="5" key="1">
    <citation type="submission" date="2021-01" db="EMBL/GenBank/DDBJ databases">
        <authorList>
            <person name="Kaushik A."/>
        </authorList>
    </citation>
    <scope>NUCLEOTIDE SEQUENCE</scope>
    <source>
        <strain evidence="5">AG3-T5</strain>
    </source>
</reference>
<evidence type="ECO:0000259" key="4">
    <source>
        <dbReference type="Pfam" id="PF01370"/>
    </source>
</evidence>
<dbReference type="PANTHER" id="PTHR10366:SF564">
    <property type="entry name" value="STEROL-4-ALPHA-CARBOXYLATE 3-DEHYDROGENASE, DECARBOXYLATING"/>
    <property type="match status" value="1"/>
</dbReference>
<feature type="domain" description="NAD-dependent epimerase/dehydratase" evidence="4">
    <location>
        <begin position="17"/>
        <end position="278"/>
    </location>
</feature>
<dbReference type="AlphaFoldDB" id="A0A8H3BAB9"/>
<protein>
    <recommendedName>
        <fullName evidence="4">NAD-dependent epimerase/dehydratase domain-containing protein</fullName>
    </recommendedName>
</protein>
<accession>A0A8H3BAB9</accession>
<dbReference type="EMBL" id="CAJMWW010000158">
    <property type="protein sequence ID" value="CAE6452185.1"/>
    <property type="molecule type" value="Genomic_DNA"/>
</dbReference>
<comment type="caution">
    <text evidence="5">The sequence shown here is derived from an EMBL/GenBank/DDBJ whole genome shotgun (WGS) entry which is preliminary data.</text>
</comment>